<name>A0A8J5RKQ1_ZIZPA</name>
<keyword evidence="2" id="KW-1185">Reference proteome</keyword>
<dbReference type="EMBL" id="JAAALK010000290">
    <property type="protein sequence ID" value="KAG8046780.1"/>
    <property type="molecule type" value="Genomic_DNA"/>
</dbReference>
<reference evidence="1" key="1">
    <citation type="journal article" date="2021" name="bioRxiv">
        <title>Whole Genome Assembly and Annotation of Northern Wild Rice, Zizania palustris L., Supports a Whole Genome Duplication in the Zizania Genus.</title>
        <authorList>
            <person name="Haas M."/>
            <person name="Kono T."/>
            <person name="Macchietto M."/>
            <person name="Millas R."/>
            <person name="McGilp L."/>
            <person name="Shao M."/>
            <person name="Duquette J."/>
            <person name="Hirsch C.N."/>
            <person name="Kimball J."/>
        </authorList>
    </citation>
    <scope>NUCLEOTIDE SEQUENCE</scope>
    <source>
        <tissue evidence="1">Fresh leaf tissue</tissue>
    </source>
</reference>
<dbReference type="Proteomes" id="UP000729402">
    <property type="component" value="Unassembled WGS sequence"/>
</dbReference>
<evidence type="ECO:0000313" key="2">
    <source>
        <dbReference type="Proteomes" id="UP000729402"/>
    </source>
</evidence>
<reference evidence="1" key="2">
    <citation type="submission" date="2021-02" db="EMBL/GenBank/DDBJ databases">
        <authorList>
            <person name="Kimball J.A."/>
            <person name="Haas M.W."/>
            <person name="Macchietto M."/>
            <person name="Kono T."/>
            <person name="Duquette J."/>
            <person name="Shao M."/>
        </authorList>
    </citation>
    <scope>NUCLEOTIDE SEQUENCE</scope>
    <source>
        <tissue evidence="1">Fresh leaf tissue</tissue>
    </source>
</reference>
<comment type="caution">
    <text evidence="1">The sequence shown here is derived from an EMBL/GenBank/DDBJ whole genome shotgun (WGS) entry which is preliminary data.</text>
</comment>
<dbReference type="AlphaFoldDB" id="A0A8J5RKQ1"/>
<organism evidence="1 2">
    <name type="scientific">Zizania palustris</name>
    <name type="common">Northern wild rice</name>
    <dbReference type="NCBI Taxonomy" id="103762"/>
    <lineage>
        <taxon>Eukaryota</taxon>
        <taxon>Viridiplantae</taxon>
        <taxon>Streptophyta</taxon>
        <taxon>Embryophyta</taxon>
        <taxon>Tracheophyta</taxon>
        <taxon>Spermatophyta</taxon>
        <taxon>Magnoliopsida</taxon>
        <taxon>Liliopsida</taxon>
        <taxon>Poales</taxon>
        <taxon>Poaceae</taxon>
        <taxon>BOP clade</taxon>
        <taxon>Oryzoideae</taxon>
        <taxon>Oryzeae</taxon>
        <taxon>Zizaniinae</taxon>
        <taxon>Zizania</taxon>
    </lineage>
</organism>
<evidence type="ECO:0000313" key="1">
    <source>
        <dbReference type="EMBL" id="KAG8046780.1"/>
    </source>
</evidence>
<accession>A0A8J5RKQ1</accession>
<proteinExistence type="predicted"/>
<protein>
    <submittedName>
        <fullName evidence="1">Uncharacterized protein</fullName>
    </submittedName>
</protein>
<sequence>MGAQPKGKAGGAGAALGAGGVHAQREAKCWELGFLSGGGGEAGRVRGSLAAGHGCWLLAAGLLAPTVRPADLDSVVLEN</sequence>
<gene>
    <name evidence="1" type="ORF">GUJ93_ZPchr0008g13965</name>
</gene>